<evidence type="ECO:0000313" key="4">
    <source>
        <dbReference type="Proteomes" id="UP001597260"/>
    </source>
</evidence>
<feature type="signal peptide" evidence="2">
    <location>
        <begin position="1"/>
        <end position="18"/>
    </location>
</feature>
<feature type="chain" id="PRO_5046990949" evidence="2">
    <location>
        <begin position="19"/>
        <end position="185"/>
    </location>
</feature>
<feature type="compositionally biased region" description="Polar residues" evidence="1">
    <location>
        <begin position="145"/>
        <end position="154"/>
    </location>
</feature>
<dbReference type="EMBL" id="JBHTMP010000026">
    <property type="protein sequence ID" value="MFD1323025.1"/>
    <property type="molecule type" value="Genomic_DNA"/>
</dbReference>
<feature type="region of interest" description="Disordered" evidence="1">
    <location>
        <begin position="136"/>
        <end position="185"/>
    </location>
</feature>
<dbReference type="PROSITE" id="PS51257">
    <property type="entry name" value="PROKAR_LIPOPROTEIN"/>
    <property type="match status" value="1"/>
</dbReference>
<accession>A0ABW3YGY7</accession>
<feature type="region of interest" description="Disordered" evidence="1">
    <location>
        <begin position="66"/>
        <end position="99"/>
    </location>
</feature>
<name>A0ABW3YGY7_9ACTN</name>
<keyword evidence="4" id="KW-1185">Reference proteome</keyword>
<dbReference type="Proteomes" id="UP001597260">
    <property type="component" value="Unassembled WGS sequence"/>
</dbReference>
<evidence type="ECO:0000256" key="2">
    <source>
        <dbReference type="SAM" id="SignalP"/>
    </source>
</evidence>
<protein>
    <submittedName>
        <fullName evidence="3">Uncharacterized protein</fullName>
    </submittedName>
</protein>
<keyword evidence="2" id="KW-0732">Signal</keyword>
<gene>
    <name evidence="3" type="ORF">ACFQ4H_18190</name>
</gene>
<organism evidence="3 4">
    <name type="scientific">Micromonospora sonneratiae</name>
    <dbReference type="NCBI Taxonomy" id="1184706"/>
    <lineage>
        <taxon>Bacteria</taxon>
        <taxon>Bacillati</taxon>
        <taxon>Actinomycetota</taxon>
        <taxon>Actinomycetes</taxon>
        <taxon>Micromonosporales</taxon>
        <taxon>Micromonosporaceae</taxon>
        <taxon>Micromonospora</taxon>
    </lineage>
</organism>
<proteinExistence type="predicted"/>
<evidence type="ECO:0000256" key="1">
    <source>
        <dbReference type="SAM" id="MobiDB-lite"/>
    </source>
</evidence>
<sequence length="185" mass="19595">MRIRRALVLGLLLTLAVAGCGGNDDGDGVATAGGRASADANTGAKAGTGPENERENALKFSQCVRENGVPNFPDPELKENGDISLSLPEGADPAKVKAAEEKCKQYQPNGGEPRKADPQVLEQLRRYAKCMRENGVLNFPDPTDQGLQIDNNVVNPEDPKVKAAEQACNKHMPPPPPGSLDRSNG</sequence>
<dbReference type="RefSeq" id="WP_377572172.1">
    <property type="nucleotide sequence ID" value="NZ_JBHTMP010000026.1"/>
</dbReference>
<feature type="region of interest" description="Disordered" evidence="1">
    <location>
        <begin position="31"/>
        <end position="54"/>
    </location>
</feature>
<reference evidence="4" key="1">
    <citation type="journal article" date="2019" name="Int. J. Syst. Evol. Microbiol.">
        <title>The Global Catalogue of Microorganisms (GCM) 10K type strain sequencing project: providing services to taxonomists for standard genome sequencing and annotation.</title>
        <authorList>
            <consortium name="The Broad Institute Genomics Platform"/>
            <consortium name="The Broad Institute Genome Sequencing Center for Infectious Disease"/>
            <person name="Wu L."/>
            <person name="Ma J."/>
        </authorList>
    </citation>
    <scope>NUCLEOTIDE SEQUENCE [LARGE SCALE GENOMIC DNA]</scope>
    <source>
        <strain evidence="4">JCM 31037</strain>
    </source>
</reference>
<evidence type="ECO:0000313" key="3">
    <source>
        <dbReference type="EMBL" id="MFD1323025.1"/>
    </source>
</evidence>
<comment type="caution">
    <text evidence="3">The sequence shown here is derived from an EMBL/GenBank/DDBJ whole genome shotgun (WGS) entry which is preliminary data.</text>
</comment>